<dbReference type="Proteomes" id="UP000000238">
    <property type="component" value="Chromosome"/>
</dbReference>
<evidence type="ECO:0000313" key="1">
    <source>
        <dbReference type="EMBL" id="ABC28117.1"/>
    </source>
</evidence>
<protein>
    <submittedName>
        <fullName evidence="1">Uncharacterized protein</fullName>
    </submittedName>
</protein>
<proteinExistence type="predicted"/>
<keyword evidence="2" id="KW-1185">Reference proteome</keyword>
<dbReference type="AlphaFoldDB" id="Q2SMK7"/>
<sequence length="46" mass="5176">MAPSLYALVRNDQAFLFQHSCLMSISERVCHNSVFELVGVCCQDGR</sequence>
<dbReference type="STRING" id="349521.HCH_01246"/>
<reference evidence="1 2" key="1">
    <citation type="journal article" date="2005" name="Nucleic Acids Res.">
        <title>Genomic blueprint of Hahella chejuensis, a marine microbe producing an algicidal agent.</title>
        <authorList>
            <person name="Jeong H."/>
            <person name="Yim J.H."/>
            <person name="Lee C."/>
            <person name="Choi S.-H."/>
            <person name="Park Y.K."/>
            <person name="Yoon S.H."/>
            <person name="Hur C.-G."/>
            <person name="Kang H.-Y."/>
            <person name="Kim D."/>
            <person name="Lee H.H."/>
            <person name="Park K.H."/>
            <person name="Park S.-H."/>
            <person name="Park H.-S."/>
            <person name="Lee H.K."/>
            <person name="Oh T.K."/>
            <person name="Kim J.F."/>
        </authorList>
    </citation>
    <scope>NUCLEOTIDE SEQUENCE [LARGE SCALE GENOMIC DNA]</scope>
    <source>
        <strain evidence="1 2">KCTC 2396</strain>
    </source>
</reference>
<dbReference type="KEGG" id="hch:HCH_01246"/>
<name>Q2SMK7_HAHCH</name>
<dbReference type="EMBL" id="CP000155">
    <property type="protein sequence ID" value="ABC28117.1"/>
    <property type="molecule type" value="Genomic_DNA"/>
</dbReference>
<accession>Q2SMK7</accession>
<organism evidence="1 2">
    <name type="scientific">Hahella chejuensis (strain KCTC 2396)</name>
    <dbReference type="NCBI Taxonomy" id="349521"/>
    <lineage>
        <taxon>Bacteria</taxon>
        <taxon>Pseudomonadati</taxon>
        <taxon>Pseudomonadota</taxon>
        <taxon>Gammaproteobacteria</taxon>
        <taxon>Oceanospirillales</taxon>
        <taxon>Hahellaceae</taxon>
        <taxon>Hahella</taxon>
    </lineage>
</organism>
<gene>
    <name evidence="1" type="ordered locus">HCH_01246</name>
</gene>
<dbReference type="HOGENOM" id="CLU_3184355_0_0_6"/>
<evidence type="ECO:0000313" key="2">
    <source>
        <dbReference type="Proteomes" id="UP000000238"/>
    </source>
</evidence>